<evidence type="ECO:0000256" key="1">
    <source>
        <dbReference type="SAM" id="Coils"/>
    </source>
</evidence>
<dbReference type="STRING" id="983967.A0A1E4T5Q5"/>
<keyword evidence="1" id="KW-0175">Coiled coil</keyword>
<proteinExistence type="predicted"/>
<dbReference type="InterPro" id="IPR038816">
    <property type="entry name" value="Stationary_phase_5"/>
</dbReference>
<name>A0A1E4T5Q5_9ASCO</name>
<evidence type="ECO:0000313" key="3">
    <source>
        <dbReference type="Proteomes" id="UP000094801"/>
    </source>
</evidence>
<organism evidence="2 3">
    <name type="scientific">[Candida] arabinofermentans NRRL YB-2248</name>
    <dbReference type="NCBI Taxonomy" id="983967"/>
    <lineage>
        <taxon>Eukaryota</taxon>
        <taxon>Fungi</taxon>
        <taxon>Dikarya</taxon>
        <taxon>Ascomycota</taxon>
        <taxon>Saccharomycotina</taxon>
        <taxon>Pichiomycetes</taxon>
        <taxon>Pichiales</taxon>
        <taxon>Pichiaceae</taxon>
        <taxon>Ogataea</taxon>
        <taxon>Ogataea/Candida clade</taxon>
    </lineage>
</organism>
<gene>
    <name evidence="2" type="ORF">CANARDRAFT_6558</name>
</gene>
<dbReference type="PANTHER" id="PTHR42342">
    <property type="entry name" value="STATIONARY PHASE PROTEIN 5"/>
    <property type="match status" value="1"/>
</dbReference>
<dbReference type="OrthoDB" id="416253at2759"/>
<dbReference type="PANTHER" id="PTHR42342:SF1">
    <property type="entry name" value="STATIONARY PHASE PROTEIN 5"/>
    <property type="match status" value="1"/>
</dbReference>
<reference evidence="3" key="1">
    <citation type="submission" date="2016-04" db="EMBL/GenBank/DDBJ databases">
        <title>Comparative genomics of biotechnologically important yeasts.</title>
        <authorList>
            <consortium name="DOE Joint Genome Institute"/>
            <person name="Riley R."/>
            <person name="Haridas S."/>
            <person name="Wolfe K.H."/>
            <person name="Lopes M.R."/>
            <person name="Hittinger C.T."/>
            <person name="Goker M."/>
            <person name="Salamov A."/>
            <person name="Wisecaver J."/>
            <person name="Long T.M."/>
            <person name="Aerts A.L."/>
            <person name="Barry K."/>
            <person name="Choi C."/>
            <person name="Clum A."/>
            <person name="Coughlan A.Y."/>
            <person name="Deshpande S."/>
            <person name="Douglass A.P."/>
            <person name="Hanson S.J."/>
            <person name="Klenk H.-P."/>
            <person name="Labutti K."/>
            <person name="Lapidus A."/>
            <person name="Lindquist E."/>
            <person name="Lipzen A."/>
            <person name="Meier-Kolthoff J.P."/>
            <person name="Ohm R.A."/>
            <person name="Otillar R.P."/>
            <person name="Pangilinan J."/>
            <person name="Peng Y."/>
            <person name="Rokas A."/>
            <person name="Rosa C.A."/>
            <person name="Scheuner C."/>
            <person name="Sibirny A.A."/>
            <person name="Slot J.C."/>
            <person name="Stielow J.B."/>
            <person name="Sun H."/>
            <person name="Kurtzman C.P."/>
            <person name="Blackwell M."/>
            <person name="Grigoriev I.V."/>
            <person name="Jeffries T.W."/>
        </authorList>
    </citation>
    <scope>NUCLEOTIDE SEQUENCE [LARGE SCALE GENOMIC DNA]</scope>
    <source>
        <strain evidence="3">NRRL YB-2248</strain>
    </source>
</reference>
<accession>A0A1E4T5Q5</accession>
<dbReference type="Proteomes" id="UP000094801">
    <property type="component" value="Unassembled WGS sequence"/>
</dbReference>
<protein>
    <submittedName>
        <fullName evidence="2">Uncharacterized protein</fullName>
    </submittedName>
</protein>
<dbReference type="GO" id="GO:0043248">
    <property type="term" value="P:proteasome assembly"/>
    <property type="evidence" value="ECO:0007669"/>
    <property type="project" value="TreeGrafter"/>
</dbReference>
<dbReference type="AlphaFoldDB" id="A0A1E4T5Q5"/>
<keyword evidence="3" id="KW-1185">Reference proteome</keyword>
<dbReference type="GO" id="GO:0070628">
    <property type="term" value="F:proteasome binding"/>
    <property type="evidence" value="ECO:0007669"/>
    <property type="project" value="InterPro"/>
</dbReference>
<feature type="coiled-coil region" evidence="1">
    <location>
        <begin position="9"/>
        <end position="36"/>
    </location>
</feature>
<evidence type="ECO:0000313" key="2">
    <source>
        <dbReference type="EMBL" id="ODV86998.1"/>
    </source>
</evidence>
<dbReference type="EMBL" id="KV453849">
    <property type="protein sequence ID" value="ODV86998.1"/>
    <property type="molecule type" value="Genomic_DNA"/>
</dbReference>
<sequence>MVASIRDIISVSRKTARNLKQALEEITEQYIANRRQKELEAVLERIPVKNTQPKQDLLANRLRGRRNFSTAARRNFSGVKAPSGSLYKSLGTTRVTTASRNLINLYEPFRLATRVTTRGLVRGGPGSSLFNNLPRQSARLYSTQGHTVAADAVGKISEAVRAVFLKGSSLNIKGSVNHNIGSIKSNENYVNKDIELAQAESSSTVASGCFVDFNFDRSFNMEDYLPQKVLLGPESVDSLRKFYDDVAAYRAVVTNDIEKMVNLIGEPSAEYIMNGRHLKIRCRFPNCEPQKMERLLLENEIVSGVVMSDDSAAYTDECSSSEFYSQMSDSNSGSESSFFEMVEQMPSIASGLSSTTSYVTGNSDPNGNESFFYNDVSILSSRGLDDDGLQFIETVIPTGDFGDIVVV</sequence>